<reference evidence="3" key="2">
    <citation type="submission" date="2025-09" db="UniProtKB">
        <authorList>
            <consortium name="Ensembl"/>
        </authorList>
    </citation>
    <scope>IDENTIFICATION</scope>
</reference>
<keyword evidence="1" id="KW-0732">Signal</keyword>
<dbReference type="Pfam" id="PF07686">
    <property type="entry name" value="V-set"/>
    <property type="match status" value="1"/>
</dbReference>
<dbReference type="OMA" id="IIHATYL"/>
<evidence type="ECO:0000256" key="1">
    <source>
        <dbReference type="SAM" id="SignalP"/>
    </source>
</evidence>
<feature type="signal peptide" evidence="1">
    <location>
        <begin position="1"/>
        <end position="26"/>
    </location>
</feature>
<protein>
    <recommendedName>
        <fullName evidence="2">Ig-like domain-containing protein</fullName>
    </recommendedName>
</protein>
<sequence>MTRNLIAITALSLCSLGWMSVSVSECQTVEVSRGEEVTLRCSNYTSSPTQIIWLKLSEPASFCSGFQSGQFEMRSNLSAVFLKIKQADPSDPGLYFCGYLIQRNPIIVSSIYLEVHDIVDGITKHVSVVVGSLSVFLIMNQGPDDLNYSAVTFCLKPKCIHQPASEGRQDAGVLYSAVRKNQEAPATVTESGSYV</sequence>
<feature type="chain" id="PRO_5018543010" description="Ig-like domain-containing protein" evidence="1">
    <location>
        <begin position="27"/>
        <end position="195"/>
    </location>
</feature>
<accession>A0A3Q3X1X9</accession>
<dbReference type="Ensembl" id="ENSMMOT00000016170.1">
    <property type="protein sequence ID" value="ENSMMOP00000015904.1"/>
    <property type="gene ID" value="ENSMMOG00000012141.1"/>
</dbReference>
<keyword evidence="4" id="KW-1185">Reference proteome</keyword>
<name>A0A3Q3X1X9_MOLML</name>
<dbReference type="SUPFAM" id="SSF48726">
    <property type="entry name" value="Immunoglobulin"/>
    <property type="match status" value="1"/>
</dbReference>
<evidence type="ECO:0000259" key="2">
    <source>
        <dbReference type="PROSITE" id="PS50835"/>
    </source>
</evidence>
<proteinExistence type="predicted"/>
<dbReference type="SMART" id="SM00409">
    <property type="entry name" value="IG"/>
    <property type="match status" value="1"/>
</dbReference>
<dbReference type="InterPro" id="IPR013783">
    <property type="entry name" value="Ig-like_fold"/>
</dbReference>
<dbReference type="InterPro" id="IPR007110">
    <property type="entry name" value="Ig-like_dom"/>
</dbReference>
<reference evidence="3" key="1">
    <citation type="submission" date="2025-08" db="UniProtKB">
        <authorList>
            <consortium name="Ensembl"/>
        </authorList>
    </citation>
    <scope>IDENTIFICATION</scope>
</reference>
<evidence type="ECO:0000313" key="4">
    <source>
        <dbReference type="Proteomes" id="UP000261620"/>
    </source>
</evidence>
<dbReference type="PROSITE" id="PS50835">
    <property type="entry name" value="IG_LIKE"/>
    <property type="match status" value="1"/>
</dbReference>
<dbReference type="InterPro" id="IPR013106">
    <property type="entry name" value="Ig_V-set"/>
</dbReference>
<dbReference type="Proteomes" id="UP000261620">
    <property type="component" value="Unplaced"/>
</dbReference>
<evidence type="ECO:0000313" key="3">
    <source>
        <dbReference type="Ensembl" id="ENSMMOP00000015904.1"/>
    </source>
</evidence>
<dbReference type="STRING" id="94237.ENSMMOP00000015904"/>
<feature type="domain" description="Ig-like" evidence="2">
    <location>
        <begin position="19"/>
        <end position="97"/>
    </location>
</feature>
<dbReference type="AlphaFoldDB" id="A0A3Q3X1X9"/>
<organism evidence="3 4">
    <name type="scientific">Mola mola</name>
    <name type="common">Ocean sunfish</name>
    <name type="synonym">Tetraodon mola</name>
    <dbReference type="NCBI Taxonomy" id="94237"/>
    <lineage>
        <taxon>Eukaryota</taxon>
        <taxon>Metazoa</taxon>
        <taxon>Chordata</taxon>
        <taxon>Craniata</taxon>
        <taxon>Vertebrata</taxon>
        <taxon>Euteleostomi</taxon>
        <taxon>Actinopterygii</taxon>
        <taxon>Neopterygii</taxon>
        <taxon>Teleostei</taxon>
        <taxon>Neoteleostei</taxon>
        <taxon>Acanthomorphata</taxon>
        <taxon>Eupercaria</taxon>
        <taxon>Tetraodontiformes</taxon>
        <taxon>Molidae</taxon>
        <taxon>Mola</taxon>
    </lineage>
</organism>
<dbReference type="Gene3D" id="2.60.40.10">
    <property type="entry name" value="Immunoglobulins"/>
    <property type="match status" value="1"/>
</dbReference>
<dbReference type="InterPro" id="IPR003599">
    <property type="entry name" value="Ig_sub"/>
</dbReference>
<dbReference type="InterPro" id="IPR036179">
    <property type="entry name" value="Ig-like_dom_sf"/>
</dbReference>